<feature type="region of interest" description="Disordered" evidence="5">
    <location>
        <begin position="1"/>
        <end position="54"/>
    </location>
</feature>
<evidence type="ECO:0000256" key="6">
    <source>
        <dbReference type="SAM" id="Phobius"/>
    </source>
</evidence>
<sequence>MSQDDSLGARVQSRRNSRELEVGIHSALTESGKVSRRSSKELEEASLLKESREPGKKLSYGSALSWKSREPRRHTTHNEDYLRSVAETWTPESSRGTAGFWVVVISAFANIGPVGVLVVSRPAGGIVVSLLFFLVFGLLSFFGASLVGGAMQLSGCNTLAEIWQTTIGRRTAWIPTVCTALTCFSICIGYAGLSGHMLADALSANPFPQVFSSSENYWVVLIAVFPLSFLVMLKDVSQMWYSTVVVGSSTLFFVVVVVVRFFDASYEPGNEFIDKHQWIDRVHSKWQNLYCYHEHGVQLLSIQSVLLLMHFNAAKYFRELSGSHKHLFSAGVGLAMGMGFLAVAVTMVICFLTFGDTAHLITLDNYASNDQLAVAARVALSVGLAGCFPLIFAAMREALVELLASMMPEWDFAFSKVAFQNVLSLFLLTAVVLTSTSAHKIDAMAVNFGRTTAGTLLIYVIPAVLWVSTHRTFVASKMRAHQTAGAVVLVAVGVSLAVLSPVVWLTRIDSRFGSMGPPDVSGAEAQALHDRSNHSQWW</sequence>
<feature type="transmembrane region" description="Helical" evidence="6">
    <location>
        <begin position="326"/>
        <end position="354"/>
    </location>
</feature>
<dbReference type="InterPro" id="IPR013057">
    <property type="entry name" value="AA_transpt_TM"/>
</dbReference>
<evidence type="ECO:0000256" key="4">
    <source>
        <dbReference type="ARBA" id="ARBA00023136"/>
    </source>
</evidence>
<protein>
    <recommendedName>
        <fullName evidence="7">Amino acid transporter transmembrane domain-containing protein</fullName>
    </recommendedName>
</protein>
<dbReference type="Pfam" id="PF01490">
    <property type="entry name" value="Aa_trans"/>
    <property type="match status" value="2"/>
</dbReference>
<feature type="transmembrane region" description="Helical" evidence="6">
    <location>
        <begin position="374"/>
        <end position="396"/>
    </location>
</feature>
<reference evidence="8" key="1">
    <citation type="submission" date="2023-10" db="EMBL/GenBank/DDBJ databases">
        <authorList>
            <person name="Chen Y."/>
            <person name="Shah S."/>
            <person name="Dougan E. K."/>
            <person name="Thang M."/>
            <person name="Chan C."/>
        </authorList>
    </citation>
    <scope>NUCLEOTIDE SEQUENCE [LARGE SCALE GENOMIC DNA]</scope>
</reference>
<gene>
    <name evidence="8" type="ORF">PCOR1329_LOCUS19384</name>
</gene>
<comment type="caution">
    <text evidence="8">The sequence shown here is derived from an EMBL/GenBank/DDBJ whole genome shotgun (WGS) entry which is preliminary data.</text>
</comment>
<feature type="transmembrane region" description="Helical" evidence="6">
    <location>
        <begin position="98"/>
        <end position="120"/>
    </location>
</feature>
<keyword evidence="4 6" id="KW-0472">Membrane</keyword>
<evidence type="ECO:0000256" key="5">
    <source>
        <dbReference type="SAM" id="MobiDB-lite"/>
    </source>
</evidence>
<feature type="transmembrane region" description="Helical" evidence="6">
    <location>
        <begin position="456"/>
        <end position="474"/>
    </location>
</feature>
<feature type="domain" description="Amino acid transporter transmembrane" evidence="7">
    <location>
        <begin position="123"/>
        <end position="272"/>
    </location>
</feature>
<accession>A0ABN9RCU7</accession>
<feature type="transmembrane region" description="Helical" evidence="6">
    <location>
        <begin position="486"/>
        <end position="505"/>
    </location>
</feature>
<feature type="transmembrane region" description="Helical" evidence="6">
    <location>
        <begin position="240"/>
        <end position="262"/>
    </location>
</feature>
<comment type="subcellular location">
    <subcellularLocation>
        <location evidence="1">Membrane</location>
        <topology evidence="1">Multi-pass membrane protein</topology>
    </subcellularLocation>
</comment>
<evidence type="ECO:0000256" key="2">
    <source>
        <dbReference type="ARBA" id="ARBA00022692"/>
    </source>
</evidence>
<keyword evidence="9" id="KW-1185">Reference proteome</keyword>
<feature type="transmembrane region" description="Helical" evidence="6">
    <location>
        <begin position="172"/>
        <end position="193"/>
    </location>
</feature>
<feature type="transmembrane region" description="Helical" evidence="6">
    <location>
        <begin position="126"/>
        <end position="151"/>
    </location>
</feature>
<feature type="domain" description="Amino acid transporter transmembrane" evidence="7">
    <location>
        <begin position="340"/>
        <end position="502"/>
    </location>
</feature>
<feature type="transmembrane region" description="Helical" evidence="6">
    <location>
        <begin position="417"/>
        <end position="436"/>
    </location>
</feature>
<proteinExistence type="predicted"/>
<dbReference type="PANTHER" id="PTHR22950:SF652">
    <property type="entry name" value="TRANSMEMBRANE AMINO ACID TRANSPORTER FAMILY PROTEIN"/>
    <property type="match status" value="1"/>
</dbReference>
<evidence type="ECO:0000259" key="7">
    <source>
        <dbReference type="Pfam" id="PF01490"/>
    </source>
</evidence>
<evidence type="ECO:0000313" key="8">
    <source>
        <dbReference type="EMBL" id="CAK0816428.1"/>
    </source>
</evidence>
<keyword evidence="3 6" id="KW-1133">Transmembrane helix</keyword>
<dbReference type="Proteomes" id="UP001189429">
    <property type="component" value="Unassembled WGS sequence"/>
</dbReference>
<organism evidence="8 9">
    <name type="scientific">Prorocentrum cordatum</name>
    <dbReference type="NCBI Taxonomy" id="2364126"/>
    <lineage>
        <taxon>Eukaryota</taxon>
        <taxon>Sar</taxon>
        <taxon>Alveolata</taxon>
        <taxon>Dinophyceae</taxon>
        <taxon>Prorocentrales</taxon>
        <taxon>Prorocentraceae</taxon>
        <taxon>Prorocentrum</taxon>
    </lineage>
</organism>
<dbReference type="PANTHER" id="PTHR22950">
    <property type="entry name" value="AMINO ACID TRANSPORTER"/>
    <property type="match status" value="1"/>
</dbReference>
<name>A0ABN9RCU7_9DINO</name>
<keyword evidence="2 6" id="KW-0812">Transmembrane</keyword>
<evidence type="ECO:0000313" key="9">
    <source>
        <dbReference type="Proteomes" id="UP001189429"/>
    </source>
</evidence>
<evidence type="ECO:0000256" key="1">
    <source>
        <dbReference type="ARBA" id="ARBA00004141"/>
    </source>
</evidence>
<evidence type="ECO:0000256" key="3">
    <source>
        <dbReference type="ARBA" id="ARBA00022989"/>
    </source>
</evidence>
<feature type="compositionally biased region" description="Basic and acidic residues" evidence="5">
    <location>
        <begin position="38"/>
        <end position="54"/>
    </location>
</feature>
<feature type="transmembrane region" description="Helical" evidence="6">
    <location>
        <begin position="216"/>
        <end position="233"/>
    </location>
</feature>
<dbReference type="EMBL" id="CAUYUJ010006185">
    <property type="protein sequence ID" value="CAK0816428.1"/>
    <property type="molecule type" value="Genomic_DNA"/>
</dbReference>